<sequence>MSLDEEIAIYQFGQGISSHKELVAHFMQLTNDQKKISFYELHRLIRQLNPLAADIEVALTESPLDDSYTSGFNFTSRWLKMTSLTQPEEENNYIFLLYLFKTTYQRHYQLKKQDPENWRYQDLSNPEIVQNILKTHQNLVETIYSDPSYRSEFLSLAKLWNDRFNFRDPNYLKPTPEHANQYMNYDDLVTAYINTFSIKNMRSIGILRNSLEKALSRQYKVDAQQVERLISEITERYLRENYNTTFNQ</sequence>
<dbReference type="OrthoDB" id="1376919at2"/>
<dbReference type="InterPro" id="IPR046002">
    <property type="entry name" value="DUF5958"/>
</dbReference>
<protein>
    <submittedName>
        <fullName evidence="1">Uncharacterized protein</fullName>
    </submittedName>
</protein>
<dbReference type="Pfam" id="PF19383">
    <property type="entry name" value="DUF5958"/>
    <property type="match status" value="1"/>
</dbReference>
<proteinExistence type="predicted"/>
<gene>
    <name evidence="1" type="ORF">SAMN06269250_1824</name>
</gene>
<organism evidence="1 2">
    <name type="scientific">Spirosoma fluviale</name>
    <dbReference type="NCBI Taxonomy" id="1597977"/>
    <lineage>
        <taxon>Bacteria</taxon>
        <taxon>Pseudomonadati</taxon>
        <taxon>Bacteroidota</taxon>
        <taxon>Cytophagia</taxon>
        <taxon>Cytophagales</taxon>
        <taxon>Cytophagaceae</taxon>
        <taxon>Spirosoma</taxon>
    </lineage>
</organism>
<dbReference type="RefSeq" id="WP_097125427.1">
    <property type="nucleotide sequence ID" value="NZ_OCNH01000001.1"/>
</dbReference>
<keyword evidence="2" id="KW-1185">Reference proteome</keyword>
<evidence type="ECO:0000313" key="1">
    <source>
        <dbReference type="EMBL" id="SOD81533.1"/>
    </source>
</evidence>
<accession>A0A286FEA6</accession>
<dbReference type="AlphaFoldDB" id="A0A286FEA6"/>
<dbReference type="Proteomes" id="UP000219452">
    <property type="component" value="Unassembled WGS sequence"/>
</dbReference>
<name>A0A286FEA6_9BACT</name>
<reference evidence="2" key="1">
    <citation type="submission" date="2017-09" db="EMBL/GenBank/DDBJ databases">
        <authorList>
            <person name="Varghese N."/>
            <person name="Submissions S."/>
        </authorList>
    </citation>
    <scope>NUCLEOTIDE SEQUENCE [LARGE SCALE GENOMIC DNA]</scope>
    <source>
        <strain evidence="2">DSM 29961</strain>
    </source>
</reference>
<dbReference type="EMBL" id="OCNH01000001">
    <property type="protein sequence ID" value="SOD81533.1"/>
    <property type="molecule type" value="Genomic_DNA"/>
</dbReference>
<evidence type="ECO:0000313" key="2">
    <source>
        <dbReference type="Proteomes" id="UP000219452"/>
    </source>
</evidence>